<accession>A0A934VCR4</accession>
<evidence type="ECO:0000313" key="1">
    <source>
        <dbReference type="EMBL" id="MBK1825514.1"/>
    </source>
</evidence>
<evidence type="ECO:0000313" key="2">
    <source>
        <dbReference type="Proteomes" id="UP000658278"/>
    </source>
</evidence>
<gene>
    <name evidence="1" type="ORF">JIN81_00660</name>
</gene>
<organism evidence="1 2">
    <name type="scientific">Haloferula rosea</name>
    <dbReference type="NCBI Taxonomy" id="490093"/>
    <lineage>
        <taxon>Bacteria</taxon>
        <taxon>Pseudomonadati</taxon>
        <taxon>Verrucomicrobiota</taxon>
        <taxon>Verrucomicrobiia</taxon>
        <taxon>Verrucomicrobiales</taxon>
        <taxon>Verrucomicrobiaceae</taxon>
        <taxon>Haloferula</taxon>
    </lineage>
</organism>
<sequence length="229" mass="25535">MTKSTSILRWIVGSMICLLSGFVHAERPLKILYFQAPADAPEKACIYGAGEMLGETELPRYNFSDNIIIPKGDVLLRFLPQPLAEDAKIPKAAPRVRIPAGWQKILLLVAQDKENPVLPIRVKAINASDGVFGPGSIYMMNLSKIRIGGTVGDKQLDLRPNSIEIIKNPIPGNGFYPTKLYSLATPRARPQRFIKQMWEKNATTRQVLFILPKPPPQHATYYCAPVPEF</sequence>
<dbReference type="Proteomes" id="UP000658278">
    <property type="component" value="Unassembled WGS sequence"/>
</dbReference>
<reference evidence="1" key="1">
    <citation type="submission" date="2021-01" db="EMBL/GenBank/DDBJ databases">
        <title>Modified the classification status of verrucomicrobia.</title>
        <authorList>
            <person name="Feng X."/>
        </authorList>
    </citation>
    <scope>NUCLEOTIDE SEQUENCE</scope>
    <source>
        <strain evidence="1">KCTC 22201</strain>
    </source>
</reference>
<dbReference type="RefSeq" id="WP_200275204.1">
    <property type="nucleotide sequence ID" value="NZ_JAENII010000001.1"/>
</dbReference>
<proteinExistence type="predicted"/>
<comment type="caution">
    <text evidence="1">The sequence shown here is derived from an EMBL/GenBank/DDBJ whole genome shotgun (WGS) entry which is preliminary data.</text>
</comment>
<name>A0A934VCR4_9BACT</name>
<dbReference type="EMBL" id="JAENII010000001">
    <property type="protein sequence ID" value="MBK1825514.1"/>
    <property type="molecule type" value="Genomic_DNA"/>
</dbReference>
<dbReference type="AlphaFoldDB" id="A0A934VCR4"/>
<protein>
    <submittedName>
        <fullName evidence="1">Uncharacterized protein</fullName>
    </submittedName>
</protein>
<keyword evidence="2" id="KW-1185">Reference proteome</keyword>